<accession>A0ABD3PKV0</accession>
<keyword evidence="3" id="KW-1185">Reference proteome</keyword>
<evidence type="ECO:0000256" key="1">
    <source>
        <dbReference type="SAM" id="SignalP"/>
    </source>
</evidence>
<gene>
    <name evidence="2" type="ORF">HJC23_011911</name>
</gene>
<keyword evidence="1" id="KW-0732">Signal</keyword>
<evidence type="ECO:0000313" key="2">
    <source>
        <dbReference type="EMBL" id="KAL3788279.1"/>
    </source>
</evidence>
<feature type="chain" id="PRO_5044820349" description="Chitin-binding type-3 domain-containing protein" evidence="1">
    <location>
        <begin position="24"/>
        <end position="198"/>
    </location>
</feature>
<dbReference type="EMBL" id="JABMIG020000159">
    <property type="protein sequence ID" value="KAL3788279.1"/>
    <property type="molecule type" value="Genomic_DNA"/>
</dbReference>
<reference evidence="2 3" key="1">
    <citation type="journal article" date="2020" name="G3 (Bethesda)">
        <title>Improved Reference Genome for Cyclotella cryptica CCMP332, a Model for Cell Wall Morphogenesis, Salinity Adaptation, and Lipid Production in Diatoms (Bacillariophyta).</title>
        <authorList>
            <person name="Roberts W.R."/>
            <person name="Downey K.M."/>
            <person name="Ruck E.C."/>
            <person name="Traller J.C."/>
            <person name="Alverson A.J."/>
        </authorList>
    </citation>
    <scope>NUCLEOTIDE SEQUENCE [LARGE SCALE GENOMIC DNA]</scope>
    <source>
        <strain evidence="2 3">CCMP332</strain>
    </source>
</reference>
<dbReference type="Proteomes" id="UP001516023">
    <property type="component" value="Unassembled WGS sequence"/>
</dbReference>
<name>A0ABD3PKV0_9STRA</name>
<feature type="signal peptide" evidence="1">
    <location>
        <begin position="1"/>
        <end position="23"/>
    </location>
</feature>
<sequence length="198" mass="22374">MNHVMRCFIMFSYVATLKDCCNANFDSGCCQFEDVCYNHQQVILSKTTPSEACYEPWHSKTYQVGDMVTGKDGKNYPCNADFFLYCSWAAFEPGTGSTIDYYKLAWDELPTSKWSFAAGSPTTTSPVSQDCSEYFDKFNRHYSAGDLASYNGLIYQCITSNGRCSQDGYEPWSPLAPKESWEVVGSCNGPQHLRTRRV</sequence>
<evidence type="ECO:0008006" key="4">
    <source>
        <dbReference type="Google" id="ProtNLM"/>
    </source>
</evidence>
<proteinExistence type="predicted"/>
<protein>
    <recommendedName>
        <fullName evidence="4">Chitin-binding type-3 domain-containing protein</fullName>
    </recommendedName>
</protein>
<dbReference type="AlphaFoldDB" id="A0ABD3PKV0"/>
<comment type="caution">
    <text evidence="2">The sequence shown here is derived from an EMBL/GenBank/DDBJ whole genome shotgun (WGS) entry which is preliminary data.</text>
</comment>
<organism evidence="2 3">
    <name type="scientific">Cyclotella cryptica</name>
    <dbReference type="NCBI Taxonomy" id="29204"/>
    <lineage>
        <taxon>Eukaryota</taxon>
        <taxon>Sar</taxon>
        <taxon>Stramenopiles</taxon>
        <taxon>Ochrophyta</taxon>
        <taxon>Bacillariophyta</taxon>
        <taxon>Coscinodiscophyceae</taxon>
        <taxon>Thalassiosirophycidae</taxon>
        <taxon>Stephanodiscales</taxon>
        <taxon>Stephanodiscaceae</taxon>
        <taxon>Cyclotella</taxon>
    </lineage>
</organism>
<evidence type="ECO:0000313" key="3">
    <source>
        <dbReference type="Proteomes" id="UP001516023"/>
    </source>
</evidence>
<dbReference type="Gene3D" id="2.10.10.20">
    <property type="entry name" value="Carbohydrate-binding module superfamily 5/12"/>
    <property type="match status" value="1"/>
</dbReference>